<feature type="binding site" evidence="6">
    <location>
        <position position="7"/>
    </location>
    <ligand>
        <name>Mg(2+)</name>
        <dbReference type="ChEBI" id="CHEBI:18420"/>
    </ligand>
</feature>
<keyword evidence="6" id="KW-0479">Metal-binding</keyword>
<dbReference type="GO" id="GO:0006085">
    <property type="term" value="P:acetyl-CoA biosynthetic process"/>
    <property type="evidence" value="ECO:0007669"/>
    <property type="project" value="UniProtKB-UniRule"/>
</dbReference>
<evidence type="ECO:0000256" key="1">
    <source>
        <dbReference type="ARBA" id="ARBA00008748"/>
    </source>
</evidence>
<keyword evidence="3 6" id="KW-0547">Nucleotide-binding</keyword>
<proteinExistence type="inferred from homology"/>
<sequence>MIILFLNCGSSSVKYSVYDWDQKKSLCAGAVERIGIEGSFISQDRNGYPTFELKRNCKDHKDAINLVIETLTDKEHGVIENINVISAVGHRIVHGGKFAKSVIVDDKVVEELRNIADLAPLHNPAHIMGIEAARALLPNVTHVCVMDTAFHQTMPASSYMYALPRKWYTDYQIRRYGFHGSSVLYTSRRAAVLLGKNVDEVNSIVCHIGAGASVTAVKNGQCLDTSMGLTPLEGLVMGTRSGDIDPSICFHMMKKLNMSADEMYTILNKKSGMYALTGDRFADQRDVRKGAANGDELCKLALDVECYRVKKYIGAYMAALGRLDCIVFTAGVGERATNIREMILKGLENFGIMLDEERNNAADTNKAECCISADNSKVKIFVIPTDEEIVGVQDIVALLAGTYDVYTKFRYIFQEKDYRNKLRDAAFIEEVKKRPFLLKAAVNLPEQLKQELKN</sequence>
<dbReference type="EC" id="2.7.2.1" evidence="6"/>
<protein>
    <recommendedName>
        <fullName evidence="6">Acetate kinase</fullName>
        <ecNumber evidence="6">2.7.2.1</ecNumber>
    </recommendedName>
    <alternativeName>
        <fullName evidence="6">Acetokinase</fullName>
    </alternativeName>
</protein>
<dbReference type="InterPro" id="IPR000890">
    <property type="entry name" value="Aliphatic_acid_kin_short-chain"/>
</dbReference>
<comment type="catalytic activity">
    <reaction evidence="6">
        <text>acetate + ATP = acetyl phosphate + ADP</text>
        <dbReference type="Rhea" id="RHEA:11352"/>
        <dbReference type="ChEBI" id="CHEBI:22191"/>
        <dbReference type="ChEBI" id="CHEBI:30089"/>
        <dbReference type="ChEBI" id="CHEBI:30616"/>
        <dbReference type="ChEBI" id="CHEBI:456216"/>
        <dbReference type="EC" id="2.7.2.1"/>
    </reaction>
</comment>
<dbReference type="PROSITE" id="PS01075">
    <property type="entry name" value="ACETATE_KINASE_1"/>
    <property type="match status" value="1"/>
</dbReference>
<dbReference type="CDD" id="cd24010">
    <property type="entry name" value="ASKHA_NBD_AcK_PK"/>
    <property type="match status" value="1"/>
</dbReference>
<dbReference type="Gene3D" id="3.30.420.40">
    <property type="match status" value="2"/>
</dbReference>
<comment type="caution">
    <text evidence="6">Lacks conserved residue(s) required for the propagation of feature annotation.</text>
</comment>
<dbReference type="InterPro" id="IPR023865">
    <property type="entry name" value="Aliphatic_acid_kinase_CS"/>
</dbReference>
<keyword evidence="5 6" id="KW-0067">ATP-binding</keyword>
<evidence type="ECO:0000256" key="5">
    <source>
        <dbReference type="ARBA" id="ARBA00022840"/>
    </source>
</evidence>
<feature type="active site" description="Proton donor/acceptor" evidence="6">
    <location>
        <position position="147"/>
    </location>
</feature>
<evidence type="ECO:0000256" key="4">
    <source>
        <dbReference type="ARBA" id="ARBA00022777"/>
    </source>
</evidence>
<dbReference type="Proteomes" id="UP000196368">
    <property type="component" value="Unassembled WGS sequence"/>
</dbReference>
<comment type="caution">
    <text evidence="8">The sequence shown here is derived from an EMBL/GenBank/DDBJ whole genome shotgun (WGS) entry which is preliminary data.</text>
</comment>
<evidence type="ECO:0000256" key="6">
    <source>
        <dbReference type="HAMAP-Rule" id="MF_00020"/>
    </source>
</evidence>
<feature type="binding site" evidence="6">
    <location>
        <begin position="283"/>
        <end position="285"/>
    </location>
    <ligand>
        <name>ATP</name>
        <dbReference type="ChEBI" id="CHEBI:30616"/>
    </ligand>
</feature>
<dbReference type="OrthoDB" id="9802453at2"/>
<dbReference type="InterPro" id="IPR043129">
    <property type="entry name" value="ATPase_NBD"/>
</dbReference>
<dbReference type="GO" id="GO:0000287">
    <property type="term" value="F:magnesium ion binding"/>
    <property type="evidence" value="ECO:0007669"/>
    <property type="project" value="UniProtKB-UniRule"/>
</dbReference>
<dbReference type="PANTHER" id="PTHR21060">
    <property type="entry name" value="ACETATE KINASE"/>
    <property type="match status" value="1"/>
</dbReference>
<comment type="function">
    <text evidence="6">Catalyzes the formation of acetyl phosphate from acetate and ATP. Can also catalyze the reverse reaction.</text>
</comment>
<evidence type="ECO:0000256" key="3">
    <source>
        <dbReference type="ARBA" id="ARBA00022741"/>
    </source>
</evidence>
<feature type="site" description="Transition state stabilizer" evidence="6">
    <location>
        <position position="179"/>
    </location>
</feature>
<comment type="subcellular location">
    <subcellularLocation>
        <location evidence="6">Cytoplasm</location>
    </subcellularLocation>
</comment>
<dbReference type="NCBIfam" id="TIGR00016">
    <property type="entry name" value="ackA"/>
    <property type="match status" value="1"/>
</dbReference>
<feature type="binding site" evidence="6">
    <location>
        <position position="14"/>
    </location>
    <ligand>
        <name>ATP</name>
        <dbReference type="ChEBI" id="CHEBI:30616"/>
    </ligand>
</feature>
<dbReference type="PANTHER" id="PTHR21060:SF15">
    <property type="entry name" value="ACETATE KINASE-RELATED"/>
    <property type="match status" value="1"/>
</dbReference>
<comment type="subunit">
    <text evidence="6">Homodimer.</text>
</comment>
<gene>
    <name evidence="6" type="primary">ackA</name>
    <name evidence="8" type="ORF">B5F75_04560</name>
</gene>
<evidence type="ECO:0000313" key="9">
    <source>
        <dbReference type="Proteomes" id="UP000196368"/>
    </source>
</evidence>
<dbReference type="GO" id="GO:0005524">
    <property type="term" value="F:ATP binding"/>
    <property type="evidence" value="ECO:0007669"/>
    <property type="project" value="UniProtKB-KW"/>
</dbReference>
<comment type="similarity">
    <text evidence="1 6 7">Belongs to the acetokinase family.</text>
</comment>
<name>A0A1Y4DJH0_9BACT</name>
<dbReference type="EMBL" id="NFJD01000003">
    <property type="protein sequence ID" value="OUO56470.1"/>
    <property type="molecule type" value="Genomic_DNA"/>
</dbReference>
<reference evidence="9" key="1">
    <citation type="submission" date="2017-04" db="EMBL/GenBank/DDBJ databases">
        <title>Function of individual gut microbiota members based on whole genome sequencing of pure cultures obtained from chicken caecum.</title>
        <authorList>
            <person name="Medvecky M."/>
            <person name="Cejkova D."/>
            <person name="Polansky O."/>
            <person name="Karasova D."/>
            <person name="Kubasova T."/>
            <person name="Cizek A."/>
            <person name="Rychlik I."/>
        </authorList>
    </citation>
    <scope>NUCLEOTIDE SEQUENCE [LARGE SCALE GENOMIC DNA]</scope>
    <source>
        <strain evidence="9">An273</strain>
    </source>
</reference>
<dbReference type="SUPFAM" id="SSF53067">
    <property type="entry name" value="Actin-like ATPase domain"/>
    <property type="match status" value="2"/>
</dbReference>
<feature type="site" description="Transition state stabilizer" evidence="6">
    <location>
        <position position="240"/>
    </location>
</feature>
<dbReference type="InterPro" id="IPR004372">
    <property type="entry name" value="Ac/propionate_kinase"/>
</dbReference>
<dbReference type="GO" id="GO:0006083">
    <property type="term" value="P:acetate metabolic process"/>
    <property type="evidence" value="ECO:0007669"/>
    <property type="project" value="TreeGrafter"/>
</dbReference>
<dbReference type="UniPathway" id="UPA00340">
    <property type="reaction ID" value="UER00458"/>
</dbReference>
<dbReference type="Pfam" id="PF00871">
    <property type="entry name" value="Acetate_kinase"/>
    <property type="match status" value="1"/>
</dbReference>
<evidence type="ECO:0000256" key="2">
    <source>
        <dbReference type="ARBA" id="ARBA00022679"/>
    </source>
</evidence>
<keyword evidence="9" id="KW-1185">Reference proteome</keyword>
<feature type="binding site" evidence="6">
    <location>
        <position position="387"/>
    </location>
    <ligand>
        <name>Mg(2+)</name>
        <dbReference type="ChEBI" id="CHEBI:18420"/>
    </ligand>
</feature>
<dbReference type="RefSeq" id="WP_087288411.1">
    <property type="nucleotide sequence ID" value="NZ_NFJD01000003.1"/>
</dbReference>
<dbReference type="AlphaFoldDB" id="A0A1Y4DJH0"/>
<evidence type="ECO:0000313" key="8">
    <source>
        <dbReference type="EMBL" id="OUO56470.1"/>
    </source>
</evidence>
<feature type="binding site" evidence="6">
    <location>
        <position position="91"/>
    </location>
    <ligand>
        <name>substrate</name>
    </ligand>
</feature>
<dbReference type="GO" id="GO:0005737">
    <property type="term" value="C:cytoplasm"/>
    <property type="evidence" value="ECO:0007669"/>
    <property type="project" value="UniProtKB-SubCell"/>
</dbReference>
<feature type="binding site" evidence="6">
    <location>
        <begin position="207"/>
        <end position="211"/>
    </location>
    <ligand>
        <name>ATP</name>
        <dbReference type="ChEBI" id="CHEBI:30616"/>
    </ligand>
</feature>
<keyword evidence="2 6" id="KW-0808">Transferase</keyword>
<dbReference type="GO" id="GO:0008776">
    <property type="term" value="F:acetate kinase activity"/>
    <property type="evidence" value="ECO:0007669"/>
    <property type="project" value="UniProtKB-UniRule"/>
</dbReference>
<dbReference type="HAMAP" id="MF_00020">
    <property type="entry name" value="Acetate_kinase"/>
    <property type="match status" value="1"/>
</dbReference>
<evidence type="ECO:0000256" key="7">
    <source>
        <dbReference type="RuleBase" id="RU003835"/>
    </source>
</evidence>
<comment type="pathway">
    <text evidence="6">Metabolic intermediate biosynthesis; acetyl-CoA biosynthesis; acetyl-CoA from acetate: step 1/2.</text>
</comment>
<keyword evidence="6" id="KW-0963">Cytoplasm</keyword>
<dbReference type="PRINTS" id="PR00471">
    <property type="entry name" value="ACETATEKNASE"/>
</dbReference>
<keyword evidence="4 6" id="KW-0418">Kinase</keyword>
<accession>A0A1Y4DJH0</accession>
<keyword evidence="6" id="KW-0460">Magnesium</keyword>
<comment type="cofactor">
    <cofactor evidence="6">
        <name>Mg(2+)</name>
        <dbReference type="ChEBI" id="CHEBI:18420"/>
    </cofactor>
    <cofactor evidence="6">
        <name>Mn(2+)</name>
        <dbReference type="ChEBI" id="CHEBI:29035"/>
    </cofactor>
    <text evidence="6">Mg(2+). Can also accept Mn(2+).</text>
</comment>
<organism evidence="8 9">
    <name type="scientific">Candidatus Avelusimicrobium gallicola</name>
    <dbReference type="NCBI Taxonomy" id="2562704"/>
    <lineage>
        <taxon>Bacteria</taxon>
        <taxon>Pseudomonadati</taxon>
        <taxon>Elusimicrobiota</taxon>
        <taxon>Elusimicrobia</taxon>
        <taxon>Elusimicrobiales</taxon>
        <taxon>Elusimicrobiaceae</taxon>
        <taxon>Candidatus Avelusimicrobium</taxon>
    </lineage>
</organism>